<reference evidence="7 8" key="1">
    <citation type="submission" date="2019-09" db="EMBL/GenBank/DDBJ databases">
        <title>Draft genome of the ectomycorrhizal ascomycete Sphaerosporella brunnea.</title>
        <authorList>
            <consortium name="DOE Joint Genome Institute"/>
            <person name="Benucci G.M."/>
            <person name="Marozzi G."/>
            <person name="Antonielli L."/>
            <person name="Sanchez S."/>
            <person name="Marco P."/>
            <person name="Wang X."/>
            <person name="Falini L.B."/>
            <person name="Barry K."/>
            <person name="Haridas S."/>
            <person name="Lipzen A."/>
            <person name="Labutti K."/>
            <person name="Grigoriev I.V."/>
            <person name="Murat C."/>
            <person name="Martin F."/>
            <person name="Albertini E."/>
            <person name="Donnini D."/>
            <person name="Bonito G."/>
        </authorList>
    </citation>
    <scope>NUCLEOTIDE SEQUENCE [LARGE SCALE GENOMIC DNA]</scope>
    <source>
        <strain evidence="7 8">Sb_GMNB300</strain>
    </source>
</reference>
<evidence type="ECO:0000313" key="7">
    <source>
        <dbReference type="EMBL" id="KAA8898918.1"/>
    </source>
</evidence>
<dbReference type="PANTHER" id="PTHR23241">
    <property type="entry name" value="LATE EMBRYOGENESIS ABUNDANT PLANTS LEA-RELATED"/>
    <property type="match status" value="1"/>
</dbReference>
<sequence>MPLLSSLTAAGTWHLLSWGTLLGSQFFQSFIGGPVAFRALPRPMFAQLQAKIFPVYFSLQSALPLVVLLTHPSTTKSYSELLLGTEAAIPMLVTLVTSAINLGVVGPKTTKIMRARKVQETRDGRKYYEEPVSEEMRFLNKRFGVVHGVSSLLNLVGLLSTAAYGIVLGSKLGV</sequence>
<feature type="transmembrane region" description="Helical" evidence="5">
    <location>
        <begin position="52"/>
        <end position="69"/>
    </location>
</feature>
<protein>
    <recommendedName>
        <fullName evidence="6">TMEM205-like domain-containing protein</fullName>
    </recommendedName>
</protein>
<dbReference type="AlphaFoldDB" id="A0A5J5EPT6"/>
<comment type="caution">
    <text evidence="7">The sequence shown here is derived from an EMBL/GenBank/DDBJ whole genome shotgun (WGS) entry which is preliminary data.</text>
</comment>
<keyword evidence="2 5" id="KW-0812">Transmembrane</keyword>
<keyword evidence="3 5" id="KW-1133">Transmembrane helix</keyword>
<accession>A0A5J5EPT6</accession>
<keyword evidence="4 5" id="KW-0472">Membrane</keyword>
<proteinExistence type="predicted"/>
<feature type="transmembrane region" description="Helical" evidence="5">
    <location>
        <begin position="20"/>
        <end position="40"/>
    </location>
</feature>
<feature type="transmembrane region" description="Helical" evidence="5">
    <location>
        <begin position="145"/>
        <end position="167"/>
    </location>
</feature>
<evidence type="ECO:0000259" key="6">
    <source>
        <dbReference type="Pfam" id="PF13664"/>
    </source>
</evidence>
<keyword evidence="8" id="KW-1185">Reference proteome</keyword>
<comment type="subcellular location">
    <subcellularLocation>
        <location evidence="1">Membrane</location>
    </subcellularLocation>
</comment>
<evidence type="ECO:0000313" key="8">
    <source>
        <dbReference type="Proteomes" id="UP000326924"/>
    </source>
</evidence>
<dbReference type="Proteomes" id="UP000326924">
    <property type="component" value="Unassembled WGS sequence"/>
</dbReference>
<dbReference type="InParanoid" id="A0A5J5EPT6"/>
<dbReference type="GO" id="GO:0016020">
    <property type="term" value="C:membrane"/>
    <property type="evidence" value="ECO:0007669"/>
    <property type="project" value="UniProtKB-SubCell"/>
</dbReference>
<evidence type="ECO:0000256" key="4">
    <source>
        <dbReference type="ARBA" id="ARBA00023136"/>
    </source>
</evidence>
<dbReference type="PANTHER" id="PTHR23241:SF102">
    <property type="entry name" value="LD23009P"/>
    <property type="match status" value="1"/>
</dbReference>
<evidence type="ECO:0000256" key="1">
    <source>
        <dbReference type="ARBA" id="ARBA00004370"/>
    </source>
</evidence>
<gene>
    <name evidence="7" type="ORF">FN846DRAFT_900005</name>
</gene>
<evidence type="ECO:0000256" key="3">
    <source>
        <dbReference type="ARBA" id="ARBA00022989"/>
    </source>
</evidence>
<dbReference type="EMBL" id="VXIS01000176">
    <property type="protein sequence ID" value="KAA8898918.1"/>
    <property type="molecule type" value="Genomic_DNA"/>
</dbReference>
<dbReference type="InterPro" id="IPR025423">
    <property type="entry name" value="TMEM205-like"/>
</dbReference>
<organism evidence="7 8">
    <name type="scientific">Sphaerosporella brunnea</name>
    <dbReference type="NCBI Taxonomy" id="1250544"/>
    <lineage>
        <taxon>Eukaryota</taxon>
        <taxon>Fungi</taxon>
        <taxon>Dikarya</taxon>
        <taxon>Ascomycota</taxon>
        <taxon>Pezizomycotina</taxon>
        <taxon>Pezizomycetes</taxon>
        <taxon>Pezizales</taxon>
        <taxon>Pyronemataceae</taxon>
        <taxon>Sphaerosporella</taxon>
    </lineage>
</organism>
<dbReference type="OrthoDB" id="1641132at2759"/>
<name>A0A5J5EPT6_9PEZI</name>
<feature type="domain" description="TMEM205-like" evidence="6">
    <location>
        <begin position="16"/>
        <end position="117"/>
    </location>
</feature>
<feature type="transmembrane region" description="Helical" evidence="5">
    <location>
        <begin position="89"/>
        <end position="107"/>
    </location>
</feature>
<dbReference type="Pfam" id="PF13664">
    <property type="entry name" value="DUF4149"/>
    <property type="match status" value="1"/>
</dbReference>
<evidence type="ECO:0000256" key="5">
    <source>
        <dbReference type="SAM" id="Phobius"/>
    </source>
</evidence>
<dbReference type="FunCoup" id="A0A5J5EPT6">
    <property type="interactions" value="78"/>
</dbReference>
<evidence type="ECO:0000256" key="2">
    <source>
        <dbReference type="ARBA" id="ARBA00022692"/>
    </source>
</evidence>
<dbReference type="InterPro" id="IPR053009">
    <property type="entry name" value="Xanthocillin_Biosynth-Assoc"/>
</dbReference>